<accession>X0ZVB3</accession>
<name>X0ZVB3_9ZZZZ</name>
<dbReference type="Gene3D" id="3.30.450.40">
    <property type="match status" value="1"/>
</dbReference>
<dbReference type="InterPro" id="IPR000160">
    <property type="entry name" value="GGDEF_dom"/>
</dbReference>
<dbReference type="PROSITE" id="PS50112">
    <property type="entry name" value="PAS"/>
    <property type="match status" value="1"/>
</dbReference>
<protein>
    <recommendedName>
        <fullName evidence="4">GGDEF domain-containing protein</fullName>
    </recommendedName>
</protein>
<evidence type="ECO:0000259" key="2">
    <source>
        <dbReference type="PROSITE" id="PS50887"/>
    </source>
</evidence>
<dbReference type="SMART" id="SM00267">
    <property type="entry name" value="GGDEF"/>
    <property type="match status" value="1"/>
</dbReference>
<dbReference type="EMBL" id="BART01000029">
    <property type="protein sequence ID" value="GAG61882.1"/>
    <property type="molecule type" value="Genomic_DNA"/>
</dbReference>
<dbReference type="Pfam" id="PF13426">
    <property type="entry name" value="PAS_9"/>
    <property type="match status" value="1"/>
</dbReference>
<proteinExistence type="predicted"/>
<dbReference type="SUPFAM" id="SSF55781">
    <property type="entry name" value="GAF domain-like"/>
    <property type="match status" value="1"/>
</dbReference>
<organism evidence="3">
    <name type="scientific">marine sediment metagenome</name>
    <dbReference type="NCBI Taxonomy" id="412755"/>
    <lineage>
        <taxon>unclassified sequences</taxon>
        <taxon>metagenomes</taxon>
        <taxon>ecological metagenomes</taxon>
    </lineage>
</organism>
<dbReference type="NCBIfam" id="TIGR00254">
    <property type="entry name" value="GGDEF"/>
    <property type="match status" value="1"/>
</dbReference>
<dbReference type="PANTHER" id="PTHR46663:SF2">
    <property type="entry name" value="GGDEF DOMAIN-CONTAINING PROTEIN"/>
    <property type="match status" value="1"/>
</dbReference>
<dbReference type="Pfam" id="PF00990">
    <property type="entry name" value="GGDEF"/>
    <property type="match status" value="1"/>
</dbReference>
<evidence type="ECO:0000259" key="1">
    <source>
        <dbReference type="PROSITE" id="PS50112"/>
    </source>
</evidence>
<dbReference type="InterPro" id="IPR029016">
    <property type="entry name" value="GAF-like_dom_sf"/>
</dbReference>
<dbReference type="Gene3D" id="3.30.450.20">
    <property type="entry name" value="PAS domain"/>
    <property type="match status" value="1"/>
</dbReference>
<feature type="domain" description="PAS" evidence="1">
    <location>
        <begin position="59"/>
        <end position="104"/>
    </location>
</feature>
<dbReference type="SUPFAM" id="SSF55073">
    <property type="entry name" value="Nucleotide cyclase"/>
    <property type="match status" value="1"/>
</dbReference>
<feature type="domain" description="GGDEF" evidence="2">
    <location>
        <begin position="376"/>
        <end position="510"/>
    </location>
</feature>
<reference evidence="3" key="1">
    <citation type="journal article" date="2014" name="Front. Microbiol.">
        <title>High frequency of phylogenetically diverse reductive dehalogenase-homologous genes in deep subseafloor sedimentary metagenomes.</title>
        <authorList>
            <person name="Kawai M."/>
            <person name="Futagami T."/>
            <person name="Toyoda A."/>
            <person name="Takaki Y."/>
            <person name="Nishi S."/>
            <person name="Hori S."/>
            <person name="Arai W."/>
            <person name="Tsubouchi T."/>
            <person name="Morono Y."/>
            <person name="Uchiyama I."/>
            <person name="Ito T."/>
            <person name="Fujiyama A."/>
            <person name="Inagaki F."/>
            <person name="Takami H."/>
        </authorList>
    </citation>
    <scope>NUCLEOTIDE SEQUENCE</scope>
    <source>
        <strain evidence="3">Expedition CK06-06</strain>
    </source>
</reference>
<dbReference type="Gene3D" id="3.30.70.270">
    <property type="match status" value="1"/>
</dbReference>
<dbReference type="InterPro" id="IPR029787">
    <property type="entry name" value="Nucleotide_cyclase"/>
</dbReference>
<evidence type="ECO:0008006" key="4">
    <source>
        <dbReference type="Google" id="ProtNLM"/>
    </source>
</evidence>
<dbReference type="InterPro" id="IPR000014">
    <property type="entry name" value="PAS"/>
</dbReference>
<dbReference type="SMART" id="SM00091">
    <property type="entry name" value="PAS"/>
    <property type="match status" value="1"/>
</dbReference>
<sequence length="513" mass="59807">MRRKRKDSSYLNKLVNKFRRIKTEPNSPKNKNGKTDLRAKPIFSDTSRFKKNEQALQRSRQEFIGLFKNSPEALAYTDMDGIVLEANKRFEELFGYKLEEMRGKHIEKVLTNWRTQILGNDHIFTDLELIAKRKNKKLIHVSVSVTLNQVNEQTTGKIFLLNDITNRKANEAINNVLYNISRAANSDISLKQLYPIIREELSTIIDTTNFYIALFDEEKNKLYFSYYADETGERDKDFLVSKYSNSDSIFNYIFKTGESLLLNYNKYKRMIDRGDFNSYDVITNKQVWLGVPLKIESKIIGSMILQSYIDPNLYSKKDIKLMEFVSQQIATAIERKQAEEKLKFLSLYDYLTKLPNRVLFYDRMKQEIAYAGRERKKFSVMFLDLDNFKEVNDKFGHDIGDQVLQGVAKRFSKLLRKTDTICRLGGDEFIILLPRLTQPRENTVDVARKIFSSLSEPFLIGENQIYINTSIGIALYPDDGEEGEILIKSADKAMYLAKKEGPNNYHWAEFKLT</sequence>
<dbReference type="AlphaFoldDB" id="X0ZVB3"/>
<dbReference type="InterPro" id="IPR043128">
    <property type="entry name" value="Rev_trsase/Diguanyl_cyclase"/>
</dbReference>
<dbReference type="NCBIfam" id="TIGR00229">
    <property type="entry name" value="sensory_box"/>
    <property type="match status" value="1"/>
</dbReference>
<dbReference type="SMART" id="SM00065">
    <property type="entry name" value="GAF"/>
    <property type="match status" value="1"/>
</dbReference>
<dbReference type="InterPro" id="IPR052163">
    <property type="entry name" value="DGC-Regulatory_Protein"/>
</dbReference>
<dbReference type="PANTHER" id="PTHR46663">
    <property type="entry name" value="DIGUANYLATE CYCLASE DGCT-RELATED"/>
    <property type="match status" value="1"/>
</dbReference>
<gene>
    <name evidence="3" type="ORF">S01H4_00254</name>
</gene>
<dbReference type="InterPro" id="IPR035965">
    <property type="entry name" value="PAS-like_dom_sf"/>
</dbReference>
<evidence type="ECO:0000313" key="3">
    <source>
        <dbReference type="EMBL" id="GAG61882.1"/>
    </source>
</evidence>
<dbReference type="Pfam" id="PF13185">
    <property type="entry name" value="GAF_2"/>
    <property type="match status" value="1"/>
</dbReference>
<dbReference type="FunFam" id="3.30.70.270:FF:000001">
    <property type="entry name" value="Diguanylate cyclase domain protein"/>
    <property type="match status" value="1"/>
</dbReference>
<dbReference type="InterPro" id="IPR003018">
    <property type="entry name" value="GAF"/>
</dbReference>
<dbReference type="SUPFAM" id="SSF55785">
    <property type="entry name" value="PYP-like sensor domain (PAS domain)"/>
    <property type="match status" value="1"/>
</dbReference>
<dbReference type="PROSITE" id="PS50887">
    <property type="entry name" value="GGDEF"/>
    <property type="match status" value="1"/>
</dbReference>
<dbReference type="CDD" id="cd00130">
    <property type="entry name" value="PAS"/>
    <property type="match status" value="1"/>
</dbReference>
<dbReference type="CDD" id="cd01949">
    <property type="entry name" value="GGDEF"/>
    <property type="match status" value="1"/>
</dbReference>
<comment type="caution">
    <text evidence="3">The sequence shown here is derived from an EMBL/GenBank/DDBJ whole genome shotgun (WGS) entry which is preliminary data.</text>
</comment>